<keyword evidence="3" id="KW-1133">Transmembrane helix</keyword>
<comment type="subcellular location">
    <subcellularLocation>
        <location evidence="2">Cell membrane</location>
        <topology evidence="2">Multi-pass membrane protein</topology>
    </subcellularLocation>
</comment>
<feature type="transmembrane region" description="Helical" evidence="3">
    <location>
        <begin position="89"/>
        <end position="108"/>
    </location>
</feature>
<protein>
    <recommendedName>
        <fullName evidence="2">Biotin transporter</fullName>
    </recommendedName>
</protein>
<name>A0A371AUW0_9FIRM</name>
<evidence type="ECO:0000256" key="1">
    <source>
        <dbReference type="ARBA" id="ARBA00010692"/>
    </source>
</evidence>
<reference evidence="4 5" key="1">
    <citation type="submission" date="2018-07" db="EMBL/GenBank/DDBJ databases">
        <title>Anaerosacharophilus polymeroproducens gen. nov. sp. nov., an anaerobic bacterium isolated from salt field.</title>
        <authorList>
            <person name="Kim W."/>
            <person name="Yang S.-H."/>
            <person name="Oh J."/>
            <person name="Lee J.-H."/>
            <person name="Kwon K.K."/>
        </authorList>
    </citation>
    <scope>NUCLEOTIDE SEQUENCE [LARGE SCALE GENOMIC DNA]</scope>
    <source>
        <strain evidence="4 5">MCWD5</strain>
    </source>
</reference>
<comment type="similarity">
    <text evidence="1 2">Belongs to the BioY family.</text>
</comment>
<dbReference type="Proteomes" id="UP000255036">
    <property type="component" value="Unassembled WGS sequence"/>
</dbReference>
<feature type="transmembrane region" description="Helical" evidence="3">
    <location>
        <begin position="12"/>
        <end position="30"/>
    </location>
</feature>
<feature type="transmembrane region" description="Helical" evidence="3">
    <location>
        <begin position="120"/>
        <end position="145"/>
    </location>
</feature>
<proteinExistence type="inferred from homology"/>
<organism evidence="4 5">
    <name type="scientific">Anaerosacchariphilus polymeriproducens</name>
    <dbReference type="NCBI Taxonomy" id="1812858"/>
    <lineage>
        <taxon>Bacteria</taxon>
        <taxon>Bacillati</taxon>
        <taxon>Bacillota</taxon>
        <taxon>Clostridia</taxon>
        <taxon>Lachnospirales</taxon>
        <taxon>Lachnospiraceae</taxon>
        <taxon>Anaerosacchariphilus</taxon>
    </lineage>
</organism>
<evidence type="ECO:0000313" key="4">
    <source>
        <dbReference type="EMBL" id="RDU23364.1"/>
    </source>
</evidence>
<dbReference type="InterPro" id="IPR003784">
    <property type="entry name" value="BioY"/>
</dbReference>
<dbReference type="GO" id="GO:0005886">
    <property type="term" value="C:plasma membrane"/>
    <property type="evidence" value="ECO:0007669"/>
    <property type="project" value="UniProtKB-SubCell"/>
</dbReference>
<evidence type="ECO:0000313" key="5">
    <source>
        <dbReference type="Proteomes" id="UP000255036"/>
    </source>
</evidence>
<keyword evidence="2 3" id="KW-0472">Membrane</keyword>
<dbReference type="GO" id="GO:0015225">
    <property type="term" value="F:biotin transmembrane transporter activity"/>
    <property type="evidence" value="ECO:0007669"/>
    <property type="project" value="UniProtKB-UniRule"/>
</dbReference>
<dbReference type="EMBL" id="QRCT01000028">
    <property type="protein sequence ID" value="RDU23364.1"/>
    <property type="molecule type" value="Genomic_DNA"/>
</dbReference>
<dbReference type="OrthoDB" id="9803495at2"/>
<evidence type="ECO:0000256" key="2">
    <source>
        <dbReference type="PIRNR" id="PIRNR016661"/>
    </source>
</evidence>
<dbReference type="Pfam" id="PF02632">
    <property type="entry name" value="BioY"/>
    <property type="match status" value="1"/>
</dbReference>
<feature type="transmembrane region" description="Helical" evidence="3">
    <location>
        <begin position="59"/>
        <end position="83"/>
    </location>
</feature>
<dbReference type="PANTHER" id="PTHR34295:SF1">
    <property type="entry name" value="BIOTIN TRANSPORTER BIOY"/>
    <property type="match status" value="1"/>
</dbReference>
<keyword evidence="2" id="KW-0813">Transport</keyword>
<dbReference type="PANTHER" id="PTHR34295">
    <property type="entry name" value="BIOTIN TRANSPORTER BIOY"/>
    <property type="match status" value="1"/>
</dbReference>
<dbReference type="Gene3D" id="1.10.1760.20">
    <property type="match status" value="1"/>
</dbReference>
<dbReference type="RefSeq" id="WP_115482033.1">
    <property type="nucleotide sequence ID" value="NZ_QRCT01000028.1"/>
</dbReference>
<sequence>MQERKITPKDLALCALFIALIVIGTFLKIPVPVVPFTLQFLFTMMAGLLLGGRLGAFSVFGYIVLGLIGMPVFTEGGGIWYIFKPSFGYIIGFCIAAYVTGMVANKVMNPSMKRILSANFIGLGIVYACGLSYCYVISNFVIHSPIGLSKLFLYCFWLVIPGDIFLCILSALLAYKLIPLLNKMKHNERYQSFI</sequence>
<comment type="caution">
    <text evidence="4">The sequence shown here is derived from an EMBL/GenBank/DDBJ whole genome shotgun (WGS) entry which is preliminary data.</text>
</comment>
<evidence type="ECO:0000256" key="3">
    <source>
        <dbReference type="SAM" id="Phobius"/>
    </source>
</evidence>
<accession>A0A371AUW0</accession>
<gene>
    <name evidence="4" type="ORF">DWV06_09930</name>
</gene>
<dbReference type="AlphaFoldDB" id="A0A371AUW0"/>
<dbReference type="PIRSF" id="PIRSF016661">
    <property type="entry name" value="BioY"/>
    <property type="match status" value="1"/>
</dbReference>
<keyword evidence="3" id="KW-0812">Transmembrane</keyword>
<keyword evidence="5" id="KW-1185">Reference proteome</keyword>
<feature type="transmembrane region" description="Helical" evidence="3">
    <location>
        <begin position="151"/>
        <end position="175"/>
    </location>
</feature>
<keyword evidence="2" id="KW-1003">Cell membrane</keyword>